<dbReference type="EMBL" id="JACHEB010000001">
    <property type="protein sequence ID" value="MBB5326905.1"/>
    <property type="molecule type" value="Genomic_DNA"/>
</dbReference>
<accession>A0A9X0U2H3</accession>
<comment type="caution">
    <text evidence="2">The sequence shown here is derived from an EMBL/GenBank/DDBJ whole genome shotgun (WGS) entry which is preliminary data.</text>
</comment>
<sequence>MPLKQYLSSFDSPNLLRTCAKIQSMMFRSKPRTEDTTTEEIPTTAVLPFPSLDRNGKNGGEDQETTLIKTVGWISAGLGAVALGLFVGRELRQRYKFNRRTPYDFYAHSGDEQDVDAGLGI</sequence>
<feature type="transmembrane region" description="Helical" evidence="1">
    <location>
        <begin position="71"/>
        <end position="91"/>
    </location>
</feature>
<keyword evidence="3" id="KW-1185">Reference proteome</keyword>
<dbReference type="Proteomes" id="UP000535182">
    <property type="component" value="Unassembled WGS sequence"/>
</dbReference>
<evidence type="ECO:0000313" key="2">
    <source>
        <dbReference type="EMBL" id="MBB5326905.1"/>
    </source>
</evidence>
<keyword evidence="1" id="KW-1133">Transmembrane helix</keyword>
<dbReference type="AlphaFoldDB" id="A0A9X0U2H3"/>
<keyword evidence="1" id="KW-0472">Membrane</keyword>
<keyword evidence="1" id="KW-0812">Transmembrane</keyword>
<dbReference type="RefSeq" id="WP_183973158.1">
    <property type="nucleotide sequence ID" value="NZ_JACHEB010000001.1"/>
</dbReference>
<evidence type="ECO:0000313" key="3">
    <source>
        <dbReference type="Proteomes" id="UP000535182"/>
    </source>
</evidence>
<reference evidence="2 3" key="1">
    <citation type="submission" date="2020-08" db="EMBL/GenBank/DDBJ databases">
        <title>Genomic Encyclopedia of Type Strains, Phase IV (KMG-V): Genome sequencing to study the core and pangenomes of soil and plant-associated prokaryotes.</title>
        <authorList>
            <person name="Whitman W."/>
        </authorList>
    </citation>
    <scope>NUCLEOTIDE SEQUENCE [LARGE SCALE GENOMIC DNA]</scope>
    <source>
        <strain evidence="2 3">X5P2</strain>
    </source>
</reference>
<evidence type="ECO:0000256" key="1">
    <source>
        <dbReference type="SAM" id="Phobius"/>
    </source>
</evidence>
<protein>
    <submittedName>
        <fullName evidence="2">Uncharacterized protein</fullName>
    </submittedName>
</protein>
<organism evidence="2 3">
    <name type="scientific">Tunturiibacter gelidiferens</name>
    <dbReference type="NCBI Taxonomy" id="3069689"/>
    <lineage>
        <taxon>Bacteria</taxon>
        <taxon>Pseudomonadati</taxon>
        <taxon>Acidobacteriota</taxon>
        <taxon>Terriglobia</taxon>
        <taxon>Terriglobales</taxon>
        <taxon>Acidobacteriaceae</taxon>
        <taxon>Tunturiibacter</taxon>
    </lineage>
</organism>
<gene>
    <name evidence="2" type="ORF">HDF14_000499</name>
</gene>
<proteinExistence type="predicted"/>
<name>A0A9X0U2H3_9BACT</name>